<reference evidence="2" key="1">
    <citation type="journal article" date="2019" name="Int. J. Syst. Evol. Microbiol.">
        <title>The Global Catalogue of Microorganisms (GCM) 10K type strain sequencing project: providing services to taxonomists for standard genome sequencing and annotation.</title>
        <authorList>
            <consortium name="The Broad Institute Genomics Platform"/>
            <consortium name="The Broad Institute Genome Sequencing Center for Infectious Disease"/>
            <person name="Wu L."/>
            <person name="Ma J."/>
        </authorList>
    </citation>
    <scope>NUCLEOTIDE SEQUENCE [LARGE SCALE GENOMIC DNA]</scope>
    <source>
        <strain evidence="2">JCM 31921</strain>
    </source>
</reference>
<dbReference type="SUPFAM" id="SSF53448">
    <property type="entry name" value="Nucleotide-diphospho-sugar transferases"/>
    <property type="match status" value="1"/>
</dbReference>
<accession>A0ABP8MR19</accession>
<gene>
    <name evidence="1" type="ORF">GCM10023092_12520</name>
</gene>
<dbReference type="Proteomes" id="UP001501410">
    <property type="component" value="Unassembled WGS sequence"/>
</dbReference>
<sequence>MRQSALVVQSFGRENEYKRVMLTVLSFFAFNDTAHTKVILFTDRPERFEKVFAGLDVHYVLLTGEKIQQMRGQIDFLHRMKIALIEEAFSLIGDRFLFYADSDSFFLQNIQSLLGQLDPETASMHLKEYLFEAMATFELPAGETFRAAHACFSEQVLKDASGNALKVDPKSEWSWNAGVMCFHPKQAEIIPDVYALTDQIYPASGNHASEQYAFSIMLQRRYKMVPCFEYNYHYWYRTKKQIADWFLHDHIDAAFESLPLEDKISRAKGWVTQLRKEFRSNIRRVQDEAVQSFNRREFARGYAFAFKALLSSPGFNTSFYKDVLYHTKKMISGK</sequence>
<name>A0ABP8MR19_9BACT</name>
<dbReference type="EMBL" id="BAABEZ010000018">
    <property type="protein sequence ID" value="GAA4452896.1"/>
    <property type="molecule type" value="Genomic_DNA"/>
</dbReference>
<organism evidence="1 2">
    <name type="scientific">Rurimicrobium arvi</name>
    <dbReference type="NCBI Taxonomy" id="2049916"/>
    <lineage>
        <taxon>Bacteria</taxon>
        <taxon>Pseudomonadati</taxon>
        <taxon>Bacteroidota</taxon>
        <taxon>Chitinophagia</taxon>
        <taxon>Chitinophagales</taxon>
        <taxon>Chitinophagaceae</taxon>
        <taxon>Rurimicrobium</taxon>
    </lineage>
</organism>
<keyword evidence="2" id="KW-1185">Reference proteome</keyword>
<evidence type="ECO:0000313" key="2">
    <source>
        <dbReference type="Proteomes" id="UP001501410"/>
    </source>
</evidence>
<dbReference type="Gene3D" id="3.90.550.10">
    <property type="entry name" value="Spore Coat Polysaccharide Biosynthesis Protein SpsA, Chain A"/>
    <property type="match status" value="1"/>
</dbReference>
<evidence type="ECO:0000313" key="1">
    <source>
        <dbReference type="EMBL" id="GAA4452896.1"/>
    </source>
</evidence>
<protein>
    <submittedName>
        <fullName evidence="1">Uncharacterized protein</fullName>
    </submittedName>
</protein>
<dbReference type="InterPro" id="IPR029044">
    <property type="entry name" value="Nucleotide-diphossugar_trans"/>
</dbReference>
<proteinExistence type="predicted"/>
<dbReference type="RefSeq" id="WP_344824098.1">
    <property type="nucleotide sequence ID" value="NZ_BAABEZ010000018.1"/>
</dbReference>
<comment type="caution">
    <text evidence="1">The sequence shown here is derived from an EMBL/GenBank/DDBJ whole genome shotgun (WGS) entry which is preliminary data.</text>
</comment>